<feature type="domain" description="Mannitol dehydrogenase C-terminal" evidence="3">
    <location>
        <begin position="289"/>
        <end position="474"/>
    </location>
</feature>
<proteinExistence type="predicted"/>
<dbReference type="Pfam" id="PF08125">
    <property type="entry name" value="Mannitol_dh_C"/>
    <property type="match status" value="1"/>
</dbReference>
<sequence length="492" mass="53449">MSASRPSQAQLPILARRVAVPAYDRAALKPGIVHIGLGNFHRAHMARYTDALMAREPSASAWGIMGAGLLPGDAPLHDHLRAQDWLYTLVERGEGERVAIVGSLVGTILAAGSSAALVEAMARPETRIVSLTVTEHGYCLDAATRRLDRDHPAILADLADPGHPRSAVGIIVEAFRKRMIAGFGAFTAMSCDNIQHNGHMLAQAVLDFAAWRSPALAAWIASHARFPSTMVDRITPVTRPEDIADLAARHGIDDAAAVFCESFSQWVIEDDFADGRPAWDSVGAQFVDDVTPYELMKLRLLNASHLAIAGPARLMGHDYVHEAMADGLVRRFMARLMDAETGPTLPPVPGIDLDRYKATLIRRFANPAIRDRVERVNSDAALNYLLDPVRDRLTKEEPVDLLGFGVAAWIRRMRGEDEAGGPIEVRHPLAALLRERTIEGGPDPLPVLRIASLFGDLVDHVGFVATVARSLAAIYALGCRAALERLAEEQGF</sequence>
<dbReference type="SUPFAM" id="SSF51735">
    <property type="entry name" value="NAD(P)-binding Rossmann-fold domains"/>
    <property type="match status" value="1"/>
</dbReference>
<gene>
    <name evidence="4" type="ORF">COO09_14000</name>
</gene>
<dbReference type="InterPro" id="IPR000669">
    <property type="entry name" value="Mannitol_DH"/>
</dbReference>
<dbReference type="OrthoDB" id="271711at2"/>
<dbReference type="PRINTS" id="PR00084">
    <property type="entry name" value="MTLDHDRGNASE"/>
</dbReference>
<evidence type="ECO:0000256" key="1">
    <source>
        <dbReference type="ARBA" id="ARBA00023002"/>
    </source>
</evidence>
<evidence type="ECO:0000313" key="4">
    <source>
        <dbReference type="EMBL" id="PCE41627.1"/>
    </source>
</evidence>
<dbReference type="Gene3D" id="1.10.1040.10">
    <property type="entry name" value="N-(1-d-carboxylethyl)-l-norvaline Dehydrogenase, domain 2"/>
    <property type="match status" value="1"/>
</dbReference>
<dbReference type="Gene3D" id="3.40.50.720">
    <property type="entry name" value="NAD(P)-binding Rossmann-like Domain"/>
    <property type="match status" value="1"/>
</dbReference>
<dbReference type="EMBL" id="NWUF01000013">
    <property type="protein sequence ID" value="PCE41627.1"/>
    <property type="molecule type" value="Genomic_DNA"/>
</dbReference>
<dbReference type="KEGG" id="rdi:CMV14_09075"/>
<organism evidence="4 5">
    <name type="scientific">Rhizorhabdus dicambivorans</name>
    <dbReference type="NCBI Taxonomy" id="1850238"/>
    <lineage>
        <taxon>Bacteria</taxon>
        <taxon>Pseudomonadati</taxon>
        <taxon>Pseudomonadota</taxon>
        <taxon>Alphaproteobacteria</taxon>
        <taxon>Sphingomonadales</taxon>
        <taxon>Sphingomonadaceae</taxon>
        <taxon>Rhizorhabdus</taxon>
    </lineage>
</organism>
<dbReference type="GO" id="GO:0016616">
    <property type="term" value="F:oxidoreductase activity, acting on the CH-OH group of donors, NAD or NADP as acceptor"/>
    <property type="evidence" value="ECO:0007669"/>
    <property type="project" value="TreeGrafter"/>
</dbReference>
<name>A0A2A4FTX2_9SPHN</name>
<keyword evidence="1" id="KW-0560">Oxidoreductase</keyword>
<dbReference type="InterPro" id="IPR013328">
    <property type="entry name" value="6PGD_dom2"/>
</dbReference>
<accession>A0A2A4FTX2</accession>
<protein>
    <submittedName>
        <fullName evidence="4">Mannitol dehydrogenase family protein</fullName>
    </submittedName>
</protein>
<dbReference type="SUPFAM" id="SSF48179">
    <property type="entry name" value="6-phosphogluconate dehydrogenase C-terminal domain-like"/>
    <property type="match status" value="1"/>
</dbReference>
<keyword evidence="5" id="KW-1185">Reference proteome</keyword>
<reference evidence="4 5" key="1">
    <citation type="submission" date="2017-09" db="EMBL/GenBank/DDBJ databases">
        <title>The Catabolism of 3,6-Dichlorosalicylic acid is Initiated by the Cytochrome P450 Monooxygenase DsmABC in Rhizorhabdus dicambivorans Ndbn-20.</title>
        <authorList>
            <person name="Na L."/>
        </authorList>
    </citation>
    <scope>NUCLEOTIDE SEQUENCE [LARGE SCALE GENOMIC DNA]</scope>
    <source>
        <strain evidence="4 5">Ndbn-20m</strain>
    </source>
</reference>
<dbReference type="Pfam" id="PF01232">
    <property type="entry name" value="Mannitol_dh"/>
    <property type="match status" value="1"/>
</dbReference>
<evidence type="ECO:0000259" key="3">
    <source>
        <dbReference type="Pfam" id="PF08125"/>
    </source>
</evidence>
<comment type="caution">
    <text evidence="4">The sequence shown here is derived from an EMBL/GenBank/DDBJ whole genome shotgun (WGS) entry which is preliminary data.</text>
</comment>
<dbReference type="InterPro" id="IPR008927">
    <property type="entry name" value="6-PGluconate_DH-like_C_sf"/>
</dbReference>
<dbReference type="InterPro" id="IPR013118">
    <property type="entry name" value="Mannitol_DH_C"/>
</dbReference>
<dbReference type="InterPro" id="IPR050988">
    <property type="entry name" value="Mannitol_DH/Oxidoreductase"/>
</dbReference>
<dbReference type="InterPro" id="IPR013131">
    <property type="entry name" value="Mannitol_DH_N"/>
</dbReference>
<dbReference type="PANTHER" id="PTHR43362:SF1">
    <property type="entry name" value="MANNITOL DEHYDROGENASE 2-RELATED"/>
    <property type="match status" value="1"/>
</dbReference>
<dbReference type="RefSeq" id="WP_066964339.1">
    <property type="nucleotide sequence ID" value="NZ_CP023449.1"/>
</dbReference>
<dbReference type="AlphaFoldDB" id="A0A2A4FTX2"/>
<dbReference type="Proteomes" id="UP000218934">
    <property type="component" value="Unassembled WGS sequence"/>
</dbReference>
<feature type="domain" description="Mannitol dehydrogenase N-terminal" evidence="2">
    <location>
        <begin position="31"/>
        <end position="280"/>
    </location>
</feature>
<evidence type="ECO:0000259" key="2">
    <source>
        <dbReference type="Pfam" id="PF01232"/>
    </source>
</evidence>
<dbReference type="PANTHER" id="PTHR43362">
    <property type="entry name" value="MANNITOL DEHYDROGENASE DSF1-RELATED"/>
    <property type="match status" value="1"/>
</dbReference>
<dbReference type="InterPro" id="IPR036291">
    <property type="entry name" value="NAD(P)-bd_dom_sf"/>
</dbReference>
<evidence type="ECO:0000313" key="5">
    <source>
        <dbReference type="Proteomes" id="UP000218934"/>
    </source>
</evidence>